<dbReference type="CDD" id="cd00609">
    <property type="entry name" value="AAT_like"/>
    <property type="match status" value="1"/>
</dbReference>
<dbReference type="Gene3D" id="3.90.1150.10">
    <property type="entry name" value="Aspartate Aminotransferase, domain 1"/>
    <property type="match status" value="1"/>
</dbReference>
<dbReference type="InterPro" id="IPR024989">
    <property type="entry name" value="MFS_assoc_dom"/>
</dbReference>
<feature type="transmembrane region" description="Helical" evidence="13">
    <location>
        <begin position="193"/>
        <end position="215"/>
    </location>
</feature>
<evidence type="ECO:0000256" key="5">
    <source>
        <dbReference type="ARBA" id="ARBA00022576"/>
    </source>
</evidence>
<dbReference type="InterPro" id="IPR004839">
    <property type="entry name" value="Aminotransferase_I/II_large"/>
</dbReference>
<evidence type="ECO:0000256" key="12">
    <source>
        <dbReference type="RuleBase" id="RU000480"/>
    </source>
</evidence>
<dbReference type="Gene3D" id="1.20.1250.20">
    <property type="entry name" value="MFS general substrate transporter like domains"/>
    <property type="match status" value="2"/>
</dbReference>
<organism evidence="16 17">
    <name type="scientific">Synchytrium endobioticum</name>
    <dbReference type="NCBI Taxonomy" id="286115"/>
    <lineage>
        <taxon>Eukaryota</taxon>
        <taxon>Fungi</taxon>
        <taxon>Fungi incertae sedis</taxon>
        <taxon>Chytridiomycota</taxon>
        <taxon>Chytridiomycota incertae sedis</taxon>
        <taxon>Chytridiomycetes</taxon>
        <taxon>Synchytriales</taxon>
        <taxon>Synchytriaceae</taxon>
        <taxon>Synchytrium</taxon>
    </lineage>
</organism>
<feature type="transmembrane region" description="Helical" evidence="13">
    <location>
        <begin position="124"/>
        <end position="142"/>
    </location>
</feature>
<dbReference type="PANTHER" id="PTHR11879:SF22">
    <property type="entry name" value="ASPARTATE AMINOTRANSFERASE, MITOCHONDRIAL"/>
    <property type="match status" value="1"/>
</dbReference>
<feature type="domain" description="Aminotransferase class I/classII large" evidence="14">
    <location>
        <begin position="590"/>
        <end position="958"/>
    </location>
</feature>
<dbReference type="FunFam" id="3.90.1150.10:FF:000001">
    <property type="entry name" value="Aspartate aminotransferase"/>
    <property type="match status" value="1"/>
</dbReference>
<feature type="transmembrane region" description="Helical" evidence="13">
    <location>
        <begin position="395"/>
        <end position="416"/>
    </location>
</feature>
<dbReference type="GO" id="GO:0016020">
    <property type="term" value="C:membrane"/>
    <property type="evidence" value="ECO:0007669"/>
    <property type="project" value="UniProtKB-SubCell"/>
</dbReference>
<dbReference type="FunFam" id="3.40.640.10:FF:000015">
    <property type="entry name" value="Aspartate aminotransferase"/>
    <property type="match status" value="1"/>
</dbReference>
<comment type="catalytic activity">
    <reaction evidence="11 12">
        <text>L-aspartate + 2-oxoglutarate = oxaloacetate + L-glutamate</text>
        <dbReference type="Rhea" id="RHEA:21824"/>
        <dbReference type="ChEBI" id="CHEBI:16452"/>
        <dbReference type="ChEBI" id="CHEBI:16810"/>
        <dbReference type="ChEBI" id="CHEBI:29985"/>
        <dbReference type="ChEBI" id="CHEBI:29991"/>
        <dbReference type="EC" id="2.6.1.1"/>
    </reaction>
</comment>
<keyword evidence="8" id="KW-0663">Pyridoxal phosphate</keyword>
<dbReference type="SUPFAM" id="SSF53383">
    <property type="entry name" value="PLP-dependent transferases"/>
    <property type="match status" value="1"/>
</dbReference>
<feature type="transmembrane region" description="Helical" evidence="13">
    <location>
        <begin position="263"/>
        <end position="285"/>
    </location>
</feature>
<dbReference type="GO" id="GO:0005739">
    <property type="term" value="C:mitochondrion"/>
    <property type="evidence" value="ECO:0007669"/>
    <property type="project" value="TreeGrafter"/>
</dbReference>
<comment type="cofactor">
    <cofactor evidence="1">
        <name>pyridoxal 5'-phosphate</name>
        <dbReference type="ChEBI" id="CHEBI:597326"/>
    </cofactor>
</comment>
<feature type="transmembrane region" description="Helical" evidence="13">
    <location>
        <begin position="170"/>
        <end position="187"/>
    </location>
</feature>
<evidence type="ECO:0000313" key="16">
    <source>
        <dbReference type="EMBL" id="TPX52623.1"/>
    </source>
</evidence>
<evidence type="ECO:0000256" key="11">
    <source>
        <dbReference type="ARBA" id="ARBA00049185"/>
    </source>
</evidence>
<dbReference type="VEuPathDB" id="FungiDB:SeMB42_g01296"/>
<feature type="transmembrane region" description="Helical" evidence="13">
    <location>
        <begin position="24"/>
        <end position="44"/>
    </location>
</feature>
<protein>
    <recommendedName>
        <fullName evidence="12">Aspartate aminotransferase</fullName>
        <ecNumber evidence="12">2.6.1.1</ecNumber>
    </recommendedName>
</protein>
<dbReference type="PROSITE" id="PS00105">
    <property type="entry name" value="AA_TRANSFER_CLASS_1"/>
    <property type="match status" value="1"/>
</dbReference>
<comment type="miscellaneous">
    <text evidence="12">In eukaryotes there are cytoplasmic, mitochondrial and chloroplastic isozymes.</text>
</comment>
<evidence type="ECO:0000259" key="14">
    <source>
        <dbReference type="Pfam" id="PF00155"/>
    </source>
</evidence>
<reference evidence="16 17" key="1">
    <citation type="journal article" date="2019" name="Sci. Rep.">
        <title>Comparative genomics of chytrid fungi reveal insights into the obligate biotrophic and pathogenic lifestyle of Synchytrium endobioticum.</title>
        <authorList>
            <person name="van de Vossenberg B.T.L.H."/>
            <person name="Warris S."/>
            <person name="Nguyen H.D.T."/>
            <person name="van Gent-Pelzer M.P.E."/>
            <person name="Joly D.L."/>
            <person name="van de Geest H.C."/>
            <person name="Bonants P.J.M."/>
            <person name="Smith D.S."/>
            <person name="Levesque C.A."/>
            <person name="van der Lee T.A.J."/>
        </authorList>
    </citation>
    <scope>NUCLEOTIDE SEQUENCE [LARGE SCALE GENOMIC DNA]</scope>
    <source>
        <strain evidence="16 17">MB42</strain>
    </source>
</reference>
<evidence type="ECO:0000256" key="7">
    <source>
        <dbReference type="ARBA" id="ARBA00022692"/>
    </source>
</evidence>
<feature type="transmembrane region" description="Helical" evidence="13">
    <location>
        <begin position="327"/>
        <end position="348"/>
    </location>
</feature>
<evidence type="ECO:0000256" key="4">
    <source>
        <dbReference type="ARBA" id="ARBA00011738"/>
    </source>
</evidence>
<dbReference type="GO" id="GO:0004069">
    <property type="term" value="F:L-aspartate:2-oxoglutarate aminotransferase activity"/>
    <property type="evidence" value="ECO:0007669"/>
    <property type="project" value="UniProtKB-EC"/>
</dbReference>
<dbReference type="InterPro" id="IPR015424">
    <property type="entry name" value="PyrdxlP-dep_Trfase"/>
</dbReference>
<dbReference type="Pfam" id="PF00155">
    <property type="entry name" value="Aminotran_1_2"/>
    <property type="match status" value="1"/>
</dbReference>
<dbReference type="Proteomes" id="UP000317494">
    <property type="component" value="Unassembled WGS sequence"/>
</dbReference>
<comment type="similarity">
    <text evidence="3">Belongs to the class-I pyridoxal-phosphate-dependent aminotransferase family.</text>
</comment>
<keyword evidence="5 12" id="KW-0032">Aminotransferase</keyword>
<evidence type="ECO:0000256" key="3">
    <source>
        <dbReference type="ARBA" id="ARBA00007441"/>
    </source>
</evidence>
<dbReference type="Gene3D" id="3.40.640.10">
    <property type="entry name" value="Type I PLP-dependent aspartate aminotransferase-like (Major domain)"/>
    <property type="match status" value="1"/>
</dbReference>
<comment type="caution">
    <text evidence="16">The sequence shown here is derived from an EMBL/GenBank/DDBJ whole genome shotgun (WGS) entry which is preliminary data.</text>
</comment>
<dbReference type="SUPFAM" id="SSF103473">
    <property type="entry name" value="MFS general substrate transporter"/>
    <property type="match status" value="1"/>
</dbReference>
<dbReference type="AlphaFoldDB" id="A0A507DM12"/>
<dbReference type="EMBL" id="QEAN01000032">
    <property type="protein sequence ID" value="TPX52623.1"/>
    <property type="molecule type" value="Genomic_DNA"/>
</dbReference>
<gene>
    <name evidence="16" type="ORF">SeMB42_g01296</name>
</gene>
<dbReference type="FunFam" id="3.90.1150.10:FF:000160">
    <property type="entry name" value="Similar to aspartate aminotransferase"/>
    <property type="match status" value="1"/>
</dbReference>
<dbReference type="GO" id="GO:0006533">
    <property type="term" value="P:L-aspartate catabolic process"/>
    <property type="evidence" value="ECO:0007669"/>
    <property type="project" value="TreeGrafter"/>
</dbReference>
<dbReference type="EC" id="2.6.1.1" evidence="12"/>
<dbReference type="InterPro" id="IPR000796">
    <property type="entry name" value="Asp_trans"/>
</dbReference>
<dbReference type="STRING" id="286115.A0A507DM12"/>
<evidence type="ECO:0000256" key="9">
    <source>
        <dbReference type="ARBA" id="ARBA00022989"/>
    </source>
</evidence>
<feature type="transmembrane region" description="Helical" evidence="13">
    <location>
        <begin position="56"/>
        <end position="76"/>
    </location>
</feature>
<keyword evidence="9 13" id="KW-1133">Transmembrane helix</keyword>
<comment type="subunit">
    <text evidence="4 12">Homodimer.</text>
</comment>
<name>A0A507DM12_9FUNG</name>
<dbReference type="Pfam" id="PF12832">
    <property type="entry name" value="MFS_1_like"/>
    <property type="match status" value="1"/>
</dbReference>
<dbReference type="GO" id="GO:0030170">
    <property type="term" value="F:pyridoxal phosphate binding"/>
    <property type="evidence" value="ECO:0007669"/>
    <property type="project" value="InterPro"/>
</dbReference>
<keyword evidence="17" id="KW-1185">Reference proteome</keyword>
<feature type="transmembrane region" description="Helical" evidence="13">
    <location>
        <begin position="360"/>
        <end position="383"/>
    </location>
</feature>
<feature type="transmembrane region" description="Helical" evidence="13">
    <location>
        <begin position="88"/>
        <end position="112"/>
    </location>
</feature>
<evidence type="ECO:0000256" key="13">
    <source>
        <dbReference type="SAM" id="Phobius"/>
    </source>
</evidence>
<keyword evidence="6 12" id="KW-0808">Transferase</keyword>
<feature type="transmembrane region" description="Helical" evidence="13">
    <location>
        <begin position="422"/>
        <end position="440"/>
    </location>
</feature>
<comment type="subcellular location">
    <subcellularLocation>
        <location evidence="2">Membrane</location>
        <topology evidence="2">Multi-pass membrane protein</topology>
    </subcellularLocation>
</comment>
<dbReference type="PRINTS" id="PR00799">
    <property type="entry name" value="TRANSAMINASE"/>
</dbReference>
<dbReference type="InterPro" id="IPR004838">
    <property type="entry name" value="NHTrfase_class1_PyrdxlP-BS"/>
</dbReference>
<keyword evidence="7 13" id="KW-0812">Transmembrane</keyword>
<evidence type="ECO:0000256" key="10">
    <source>
        <dbReference type="ARBA" id="ARBA00023136"/>
    </source>
</evidence>
<dbReference type="InterPro" id="IPR036259">
    <property type="entry name" value="MFS_trans_sf"/>
</dbReference>
<evidence type="ECO:0000256" key="2">
    <source>
        <dbReference type="ARBA" id="ARBA00004141"/>
    </source>
</evidence>
<dbReference type="InterPro" id="IPR015421">
    <property type="entry name" value="PyrdxlP-dep_Trfase_major"/>
</dbReference>
<feature type="domain" description="Major facilitator superfamily associated" evidence="15">
    <location>
        <begin position="34"/>
        <end position="422"/>
    </location>
</feature>
<evidence type="ECO:0000256" key="8">
    <source>
        <dbReference type="ARBA" id="ARBA00022898"/>
    </source>
</evidence>
<evidence type="ECO:0000313" key="17">
    <source>
        <dbReference type="Proteomes" id="UP000317494"/>
    </source>
</evidence>
<dbReference type="PANTHER" id="PTHR11879">
    <property type="entry name" value="ASPARTATE AMINOTRANSFERASE"/>
    <property type="match status" value="1"/>
</dbReference>
<accession>A0A507DM12</accession>
<sequence>MPVGDHISASAQPRTTSFEWPWKFFPSFLFTTVFYAFCSTQFWLPLFYNSLGMDEFRIGILSAISSLTGIFANPSVTWFADALKRRSLVLGAVVFLGMGFSWITRVVGISGISMNPETGLPNSYPVLPFVWLVLTIVLWSVCQNPTWAMMDSHVIESLGDQKHLYGRHRLWAAVGCGVANLTAGLLSDKMSDHYVVVWILSTVSLCLFLVALYFAPTLPGDRKSGNYLSTQSSRELTMVHDQVEPTVKISPLKWKWLWRANVLVFYGAITMIGMTFAVFVSFEWVYLKSELHAPSQLLGASGVFQVVLELPYFFYGHRILTFLGSKTAILIAHGALILRLVAYCLLRPGPVLWVVLPVELLHGLAFATCYLAAVDFAASIAPVEFTSTSQGIMNMFFGSLGTTLGSLLGGAIYGAYSGKVLFASNAVALAVSAILFFVFAKQERSTLTLAHQDEEVLIEPTDINIPLDSNVDNGGGVAEGGGSSSNTLIKSPVMDIPLDSKVYEGSSSRTLGTLFQIKQDSLSYAVHTSSIITLHNTQTRQDYSQPNTMASASEKVGQVPPVGTWAHVPQGPPDPILGVTEAFKADSNPKKMNLGVGAYRDDNGKPYVLNCVKKAEEIIFNSKLDHEYLPISGLAEFIKLSLELAYGQDSAPLKAGTIVAAQSISGTGALRIGGVFLSRFYPGAKKIYVPTPTWGNHNSVFRDCDLEVGQYKYFDKNTNGLDFDGMIGDLKALPSKSIILLHACAHNPTGVDPTQQQWASISDVCKEKQHFTFFDMAYQGFASGDPTTDAFALRHFVKQGHKPILAQSYAKNLGLYGERIGCFSIVTDGGIEAKAVDSQIKIAIRAIYSNPPLAGARIVKEVLSQPELRNEWYTEVKMMADRIISMRIALKNHLIETYKSKKNWDHIVKQIGMFAFTGLTPEQVDRMRSEFSIYLTQDGRISLAGINSGNVEYLANAIHAVTK</sequence>
<proteinExistence type="inferred from homology"/>
<dbReference type="InterPro" id="IPR015422">
    <property type="entry name" value="PyrdxlP-dep_Trfase_small"/>
</dbReference>
<evidence type="ECO:0000256" key="1">
    <source>
        <dbReference type="ARBA" id="ARBA00001933"/>
    </source>
</evidence>
<evidence type="ECO:0000256" key="6">
    <source>
        <dbReference type="ARBA" id="ARBA00022679"/>
    </source>
</evidence>
<dbReference type="NCBIfam" id="NF006719">
    <property type="entry name" value="PRK09257.1"/>
    <property type="match status" value="1"/>
</dbReference>
<keyword evidence="10 13" id="KW-0472">Membrane</keyword>
<evidence type="ECO:0000259" key="15">
    <source>
        <dbReference type="Pfam" id="PF12832"/>
    </source>
</evidence>